<dbReference type="PANTHER" id="PTHR46599">
    <property type="entry name" value="PIGGYBAC TRANSPOSABLE ELEMENT-DERIVED PROTEIN 4"/>
    <property type="match status" value="1"/>
</dbReference>
<dbReference type="GeneID" id="136086306"/>
<dbReference type="PANTHER" id="PTHR46599:SF6">
    <property type="entry name" value="DUAL SPECIFICITY PHOSPHATASE 26"/>
    <property type="match status" value="1"/>
</dbReference>
<dbReference type="InterPro" id="IPR029526">
    <property type="entry name" value="PGBD"/>
</dbReference>
<feature type="domain" description="PiggyBac transposable element-derived protein" evidence="1">
    <location>
        <begin position="9"/>
        <end position="143"/>
    </location>
</feature>
<dbReference type="Proteomes" id="UP001652625">
    <property type="component" value="Chromosome 10"/>
</dbReference>
<organism evidence="2 3">
    <name type="scientific">Hydra vulgaris</name>
    <name type="common">Hydra</name>
    <name type="synonym">Hydra attenuata</name>
    <dbReference type="NCBI Taxonomy" id="6087"/>
    <lineage>
        <taxon>Eukaryota</taxon>
        <taxon>Metazoa</taxon>
        <taxon>Cnidaria</taxon>
        <taxon>Hydrozoa</taxon>
        <taxon>Hydroidolina</taxon>
        <taxon>Anthoathecata</taxon>
        <taxon>Aplanulata</taxon>
        <taxon>Hydridae</taxon>
        <taxon>Hydra</taxon>
    </lineage>
</organism>
<evidence type="ECO:0000313" key="2">
    <source>
        <dbReference type="Proteomes" id="UP001652625"/>
    </source>
</evidence>
<accession>A0ABM4CS32</accession>
<proteinExistence type="predicted"/>
<evidence type="ECO:0000313" key="3">
    <source>
        <dbReference type="RefSeq" id="XP_065664671.1"/>
    </source>
</evidence>
<evidence type="ECO:0000259" key="1">
    <source>
        <dbReference type="Pfam" id="PF13843"/>
    </source>
</evidence>
<dbReference type="RefSeq" id="XP_065664671.1">
    <property type="nucleotide sequence ID" value="XM_065808599.1"/>
</dbReference>
<sequence>MRKRPPCLVRIIFETFVNNFQKSFSPEENLTIDEMLSVFQGRYQFRQYIPTKPNKYGIKLYNLVDATMFYTVKLEIYAGQRPQSPFCFSTKPNDVMMRMVEHLFGFGRNITADNWFTSFDLVDKLKNKKLSYVGTVRKNEKQLLIAFINFKGRKAKTTMFGFNNYKVLVS</sequence>
<keyword evidence="2" id="KW-1185">Reference proteome</keyword>
<gene>
    <name evidence="3" type="primary">LOC136086306</name>
</gene>
<name>A0ABM4CS32_HYDVU</name>
<dbReference type="Pfam" id="PF13843">
    <property type="entry name" value="DDE_Tnp_1_7"/>
    <property type="match status" value="1"/>
</dbReference>
<protein>
    <submittedName>
        <fullName evidence="3">PiggyBac transposable element-derived protein 4-like</fullName>
    </submittedName>
</protein>
<reference evidence="3" key="1">
    <citation type="submission" date="2025-08" db="UniProtKB">
        <authorList>
            <consortium name="RefSeq"/>
        </authorList>
    </citation>
    <scope>IDENTIFICATION</scope>
</reference>